<dbReference type="KEGG" id="hazt:108665756"/>
<dbReference type="RefSeq" id="XP_018008039.2">
    <property type="nucleotide sequence ID" value="XM_018152550.2"/>
</dbReference>
<dbReference type="GO" id="GO:0005737">
    <property type="term" value="C:cytoplasm"/>
    <property type="evidence" value="ECO:0007669"/>
    <property type="project" value="InterPro"/>
</dbReference>
<dbReference type="GO" id="GO:0006309">
    <property type="term" value="P:apoptotic DNA fragmentation"/>
    <property type="evidence" value="ECO:0007669"/>
    <property type="project" value="InterPro"/>
</dbReference>
<proteinExistence type="predicted"/>
<dbReference type="SUPFAM" id="SSF54060">
    <property type="entry name" value="His-Me finger endonucleases"/>
    <property type="match status" value="1"/>
</dbReference>
<evidence type="ECO:0000256" key="1">
    <source>
        <dbReference type="ARBA" id="ARBA00022703"/>
    </source>
</evidence>
<evidence type="ECO:0000313" key="6">
    <source>
        <dbReference type="RefSeq" id="XP_018008039.2"/>
    </source>
</evidence>
<protein>
    <submittedName>
        <fullName evidence="6">DNAation factor subunit beta</fullName>
    </submittedName>
</protein>
<gene>
    <name evidence="6" type="primary">LOC108665756</name>
</gene>
<evidence type="ECO:0000256" key="3">
    <source>
        <dbReference type="SAM" id="MobiDB-lite"/>
    </source>
</evidence>
<dbReference type="Pfam" id="PF02017">
    <property type="entry name" value="CIDE-N"/>
    <property type="match status" value="1"/>
</dbReference>
<dbReference type="InterPro" id="IPR044925">
    <property type="entry name" value="His-Me_finger_sf"/>
</dbReference>
<keyword evidence="5" id="KW-1185">Reference proteome</keyword>
<dbReference type="GO" id="GO:0016787">
    <property type="term" value="F:hydrolase activity"/>
    <property type="evidence" value="ECO:0007669"/>
    <property type="project" value="InterPro"/>
</dbReference>
<dbReference type="AlphaFoldDB" id="A0A8B7N461"/>
<evidence type="ECO:0000259" key="4">
    <source>
        <dbReference type="PROSITE" id="PS51135"/>
    </source>
</evidence>
<dbReference type="GO" id="GO:0004520">
    <property type="term" value="F:DNA endonuclease activity"/>
    <property type="evidence" value="ECO:0007669"/>
    <property type="project" value="InterPro"/>
</dbReference>
<dbReference type="PROSITE" id="PS51135">
    <property type="entry name" value="CIDE_N"/>
    <property type="match status" value="1"/>
</dbReference>
<dbReference type="PANTHER" id="PTHR13067:SF2">
    <property type="entry name" value="CASPASE-ACTIVATED DNASE"/>
    <property type="match status" value="1"/>
</dbReference>
<dbReference type="OrthoDB" id="9943677at2759"/>
<dbReference type="InterPro" id="IPR039729">
    <property type="entry name" value="DFF40"/>
</dbReference>
<dbReference type="GeneID" id="108665756"/>
<feature type="compositionally biased region" description="Basic and acidic residues" evidence="3">
    <location>
        <begin position="327"/>
        <end position="338"/>
    </location>
</feature>
<dbReference type="InterPro" id="IPR015311">
    <property type="entry name" value="DFF40_C"/>
</dbReference>
<dbReference type="Pfam" id="PF09230">
    <property type="entry name" value="DFF40"/>
    <property type="match status" value="2"/>
</dbReference>
<reference evidence="6" key="1">
    <citation type="submission" date="2025-08" db="UniProtKB">
        <authorList>
            <consortium name="RefSeq"/>
        </authorList>
    </citation>
    <scope>IDENTIFICATION</scope>
    <source>
        <tissue evidence="6">Whole organism</tissue>
    </source>
</reference>
<evidence type="ECO:0000256" key="2">
    <source>
        <dbReference type="PROSITE-ProRule" id="PRU00447"/>
    </source>
</evidence>
<organism evidence="5 6">
    <name type="scientific">Hyalella azteca</name>
    <name type="common">Amphipod</name>
    <dbReference type="NCBI Taxonomy" id="294128"/>
    <lineage>
        <taxon>Eukaryota</taxon>
        <taxon>Metazoa</taxon>
        <taxon>Ecdysozoa</taxon>
        <taxon>Arthropoda</taxon>
        <taxon>Crustacea</taxon>
        <taxon>Multicrustacea</taxon>
        <taxon>Malacostraca</taxon>
        <taxon>Eumalacostraca</taxon>
        <taxon>Peracarida</taxon>
        <taxon>Amphipoda</taxon>
        <taxon>Senticaudata</taxon>
        <taxon>Talitrida</taxon>
        <taxon>Talitroidea</taxon>
        <taxon>Hyalellidae</taxon>
        <taxon>Hyalella</taxon>
    </lineage>
</organism>
<name>A0A8B7N461_HYAAZ</name>
<dbReference type="CTD" id="34734"/>
<dbReference type="PANTHER" id="PTHR13067">
    <property type="entry name" value="CASPASE-ACTIVATED DNASE"/>
    <property type="match status" value="1"/>
</dbReference>
<dbReference type="Proteomes" id="UP000694843">
    <property type="component" value="Unplaced"/>
</dbReference>
<dbReference type="GO" id="GO:0005634">
    <property type="term" value="C:nucleus"/>
    <property type="evidence" value="ECO:0007669"/>
    <property type="project" value="InterPro"/>
</dbReference>
<sequence>MAARSVEPAQKQFKIIFRKQKYGMAASSYHILLEKCKSKFDIKKECKLTLCYEDHTEIDEDFFPLINEGETLILHTTDNREPLIESVMKKLEEFIRECLNCEPNISEQLQTLISMGKVDNFQDFVASLPVVSAEAKLSNRNEHPDWFEGISSRHQSKEGVMRGSAECRMRSYMQSLQKELRLMLQVQARRRNEVSLPRNVEEAIRYFSTRLKACKYNAHYFDRSHAMSCCRMCNADGAFLCGGAYNKHQCSDHHTINPYATRHHRVVFSTWNLDHIQKMDLDNSNGQSIHEVSFICAENPANAKEVPGIQELISENQVSSKNMEGSCDQKNKNGKSADELPSADEVEGNVCRSNKRKDLRDDKLETISNRNEEISVATKQESKRQTRAAFRTKNKGSKIPTVSYVRETKQAKDASSSCPPSGRSSGCLDRCEGHKPGTGNLKLVHIACHVKLPHNLACDPRRVYR</sequence>
<dbReference type="InterPro" id="IPR003508">
    <property type="entry name" value="CIDE-N_dom"/>
</dbReference>
<keyword evidence="1 2" id="KW-0053">Apoptosis</keyword>
<accession>A0A8B7N461</accession>
<dbReference type="SUPFAM" id="SSF54277">
    <property type="entry name" value="CAD &amp; PB1 domains"/>
    <property type="match status" value="1"/>
</dbReference>
<evidence type="ECO:0000313" key="5">
    <source>
        <dbReference type="Proteomes" id="UP000694843"/>
    </source>
</evidence>
<feature type="region of interest" description="Disordered" evidence="3">
    <location>
        <begin position="318"/>
        <end position="351"/>
    </location>
</feature>
<dbReference type="Gene3D" id="3.10.20.10">
    <property type="match status" value="1"/>
</dbReference>
<feature type="domain" description="CIDE-N" evidence="4">
    <location>
        <begin position="9"/>
        <end position="83"/>
    </location>
</feature>